<dbReference type="SUPFAM" id="SSF56112">
    <property type="entry name" value="Protein kinase-like (PK-like)"/>
    <property type="match status" value="1"/>
</dbReference>
<gene>
    <name evidence="2" type="ORF">ACFFRI_13215</name>
</gene>
<dbReference type="InterPro" id="IPR011009">
    <property type="entry name" value="Kinase-like_dom_sf"/>
</dbReference>
<dbReference type="Gene3D" id="3.90.1200.10">
    <property type="match status" value="1"/>
</dbReference>
<dbReference type="Pfam" id="PF01636">
    <property type="entry name" value="APH"/>
    <property type="match status" value="1"/>
</dbReference>
<accession>A0ABV5KD29</accession>
<evidence type="ECO:0000313" key="3">
    <source>
        <dbReference type="Proteomes" id="UP001589750"/>
    </source>
</evidence>
<sequence>MPVTRRHLAALLDVSGERVLVDAQGHLPTLDDEWPAHPALVAAVGDPGAVLAAPPVREPDGTVLDVLAWSGGPTGDGTRWLPVAEVEAPATLAARVAELRTGVVPDDGREPWFVAGWIDEVDAWVERALEGLGRVRSGPRELVKVWSLSAVVRYPVGDGTDVWFKATGAAFRAEPTLTAAIATIDPVTVPGVLALDASRAWMLLEAFPESEDDPTAQQVADVAAAHARLQLASLAHLPALVAAGAPDRGLAPTVAGLRRVVADGVERPTMTDEQRRAAADAEPWWADRVAELHGLGLPLTLVHGDLHLGNVTWRDAVPLLFDWTDACLAHPFLDARHLASSVGHHLGETVAVVVRGAYLDVWRQAYPDVDLDRAWDLAEVGDRVFTLVSYEGIYRAQPAWARWELAGISVELLDRLVSLRPA</sequence>
<name>A0ABV5KD29_9ACTN</name>
<dbReference type="Proteomes" id="UP001589750">
    <property type="component" value="Unassembled WGS sequence"/>
</dbReference>
<dbReference type="EMBL" id="JBHMDG010000015">
    <property type="protein sequence ID" value="MFB9314008.1"/>
    <property type="molecule type" value="Genomic_DNA"/>
</dbReference>
<evidence type="ECO:0000259" key="1">
    <source>
        <dbReference type="Pfam" id="PF01636"/>
    </source>
</evidence>
<proteinExistence type="predicted"/>
<keyword evidence="3" id="KW-1185">Reference proteome</keyword>
<dbReference type="RefSeq" id="WP_140007485.1">
    <property type="nucleotide sequence ID" value="NZ_JBHMDG010000015.1"/>
</dbReference>
<dbReference type="InterPro" id="IPR002575">
    <property type="entry name" value="Aminoglycoside_PTrfase"/>
</dbReference>
<comment type="caution">
    <text evidence="2">The sequence shown here is derived from an EMBL/GenBank/DDBJ whole genome shotgun (WGS) entry which is preliminary data.</text>
</comment>
<organism evidence="2 3">
    <name type="scientific">Nocardioides plantarum</name>
    <dbReference type="NCBI Taxonomy" id="29299"/>
    <lineage>
        <taxon>Bacteria</taxon>
        <taxon>Bacillati</taxon>
        <taxon>Actinomycetota</taxon>
        <taxon>Actinomycetes</taxon>
        <taxon>Propionibacteriales</taxon>
        <taxon>Nocardioidaceae</taxon>
        <taxon>Nocardioides</taxon>
    </lineage>
</organism>
<evidence type="ECO:0000313" key="2">
    <source>
        <dbReference type="EMBL" id="MFB9314008.1"/>
    </source>
</evidence>
<feature type="domain" description="Aminoglycoside phosphotransferase" evidence="1">
    <location>
        <begin position="177"/>
        <end position="365"/>
    </location>
</feature>
<protein>
    <submittedName>
        <fullName evidence="2">Phosphotransferase family protein</fullName>
    </submittedName>
</protein>
<reference evidence="2 3" key="1">
    <citation type="submission" date="2024-09" db="EMBL/GenBank/DDBJ databases">
        <authorList>
            <person name="Sun Q."/>
            <person name="Mori K."/>
        </authorList>
    </citation>
    <scope>NUCLEOTIDE SEQUENCE [LARGE SCALE GENOMIC DNA]</scope>
    <source>
        <strain evidence="2 3">JCM 9626</strain>
    </source>
</reference>